<keyword evidence="16" id="KW-1185">Reference proteome</keyword>
<feature type="transmembrane region" description="Helical" evidence="11">
    <location>
        <begin position="402"/>
        <end position="427"/>
    </location>
</feature>
<evidence type="ECO:0000256" key="5">
    <source>
        <dbReference type="ARBA" id="ARBA00022737"/>
    </source>
</evidence>
<keyword evidence="2" id="KW-0245">EGF-like domain</keyword>
<dbReference type="GO" id="GO:0016020">
    <property type="term" value="C:membrane"/>
    <property type="evidence" value="ECO:0007669"/>
    <property type="project" value="UniProtKB-SubCell"/>
</dbReference>
<evidence type="ECO:0000256" key="12">
    <source>
        <dbReference type="SAM" id="SignalP"/>
    </source>
</evidence>
<proteinExistence type="predicted"/>
<evidence type="ECO:0000256" key="4">
    <source>
        <dbReference type="ARBA" id="ARBA00022729"/>
    </source>
</evidence>
<dbReference type="PANTHER" id="PTHR22702">
    <property type="entry name" value="PROTEASE-ASSOCIATED DOMAIN-CONTAINING PROTEIN"/>
    <property type="match status" value="1"/>
</dbReference>
<dbReference type="Proteomes" id="UP001162131">
    <property type="component" value="Unassembled WGS sequence"/>
</dbReference>
<evidence type="ECO:0000256" key="8">
    <source>
        <dbReference type="ARBA" id="ARBA00023136"/>
    </source>
</evidence>
<keyword evidence="4 12" id="KW-0732">Signal</keyword>
<keyword evidence="7 11" id="KW-1133">Transmembrane helix</keyword>
<evidence type="ECO:0000256" key="11">
    <source>
        <dbReference type="SAM" id="Phobius"/>
    </source>
</evidence>
<organism evidence="15 16">
    <name type="scientific">Blepharisma stoltei</name>
    <dbReference type="NCBI Taxonomy" id="1481888"/>
    <lineage>
        <taxon>Eukaryota</taxon>
        <taxon>Sar</taxon>
        <taxon>Alveolata</taxon>
        <taxon>Ciliophora</taxon>
        <taxon>Postciliodesmatophora</taxon>
        <taxon>Heterotrichea</taxon>
        <taxon>Heterotrichida</taxon>
        <taxon>Blepharismidae</taxon>
        <taxon>Blepharisma</taxon>
    </lineage>
</organism>
<evidence type="ECO:0000313" key="15">
    <source>
        <dbReference type="EMBL" id="CAG9310657.1"/>
    </source>
</evidence>
<reference evidence="15" key="1">
    <citation type="submission" date="2021-09" db="EMBL/GenBank/DDBJ databases">
        <authorList>
            <consortium name="AG Swart"/>
            <person name="Singh M."/>
            <person name="Singh A."/>
            <person name="Seah K."/>
            <person name="Emmerich C."/>
        </authorList>
    </citation>
    <scope>NUCLEOTIDE SEQUENCE</scope>
    <source>
        <strain evidence="15">ATCC30299</strain>
    </source>
</reference>
<evidence type="ECO:0000313" key="16">
    <source>
        <dbReference type="Proteomes" id="UP001162131"/>
    </source>
</evidence>
<evidence type="ECO:0000256" key="2">
    <source>
        <dbReference type="ARBA" id="ARBA00022536"/>
    </source>
</evidence>
<keyword evidence="3 11" id="KW-0812">Transmembrane</keyword>
<dbReference type="SUPFAM" id="SSF52025">
    <property type="entry name" value="PA domain"/>
    <property type="match status" value="1"/>
</dbReference>
<gene>
    <name evidence="15" type="ORF">BSTOLATCC_MIC1499</name>
</gene>
<feature type="domain" description="Vacuolar sorting receptor thioredoxin-like" evidence="14">
    <location>
        <begin position="193"/>
        <end position="378"/>
    </location>
</feature>
<comment type="caution">
    <text evidence="15">The sequence shown here is derived from an EMBL/GenBank/DDBJ whole genome shotgun (WGS) entry which is preliminary data.</text>
</comment>
<dbReference type="InterPro" id="IPR003137">
    <property type="entry name" value="PA_domain"/>
</dbReference>
<keyword evidence="8 11" id="KW-0472">Membrane</keyword>
<dbReference type="InterPro" id="IPR046450">
    <property type="entry name" value="PA_dom_sf"/>
</dbReference>
<keyword evidence="9" id="KW-0325">Glycoprotein</keyword>
<evidence type="ECO:0000256" key="3">
    <source>
        <dbReference type="ARBA" id="ARBA00022692"/>
    </source>
</evidence>
<name>A0AAU9IBH3_9CILI</name>
<dbReference type="PANTHER" id="PTHR22702:SF1">
    <property type="entry name" value="PROTEASE-ASSOCIATED DOMAIN-CONTAINING PROTEIN 1"/>
    <property type="match status" value="1"/>
</dbReference>
<evidence type="ECO:0000256" key="9">
    <source>
        <dbReference type="ARBA" id="ARBA00023180"/>
    </source>
</evidence>
<comment type="subcellular location">
    <subcellularLocation>
        <location evidence="10">Endomembrane system</location>
        <topology evidence="10">Single-pass membrane protein</topology>
    </subcellularLocation>
    <subcellularLocation>
        <location evidence="1">Membrane</location>
        <topology evidence="1">Single-pass type I membrane protein</topology>
    </subcellularLocation>
</comment>
<feature type="signal peptide" evidence="12">
    <location>
        <begin position="1"/>
        <end position="19"/>
    </location>
</feature>
<accession>A0AAU9IBH3</accession>
<keyword evidence="5" id="KW-0677">Repeat</keyword>
<dbReference type="InterPro" id="IPR056858">
    <property type="entry name" value="VSR_TRX"/>
</dbReference>
<dbReference type="Gene3D" id="3.40.30.10">
    <property type="entry name" value="Glutaredoxin"/>
    <property type="match status" value="1"/>
</dbReference>
<evidence type="ECO:0000259" key="13">
    <source>
        <dbReference type="Pfam" id="PF02225"/>
    </source>
</evidence>
<evidence type="ECO:0000256" key="1">
    <source>
        <dbReference type="ARBA" id="ARBA00004479"/>
    </source>
</evidence>
<protein>
    <recommendedName>
        <fullName evidence="17">PA domain-containing protein</fullName>
    </recommendedName>
</protein>
<evidence type="ECO:0008006" key="17">
    <source>
        <dbReference type="Google" id="ProtNLM"/>
    </source>
</evidence>
<dbReference type="AlphaFoldDB" id="A0AAU9IBH3"/>
<dbReference type="Pfam" id="PF02225">
    <property type="entry name" value="PA"/>
    <property type="match status" value="1"/>
</dbReference>
<dbReference type="Pfam" id="PF25011">
    <property type="entry name" value="VSR_TRX"/>
    <property type="match status" value="1"/>
</dbReference>
<sequence>MVLFRVFSLLITFSVFISADITIYRPRTLKDSIVQRYDKNSIPISIANFGNPPYGRKIIGKVYLPNEGERLGCLPFTNLTVHQPEEFQASFLIVEIGRCPNTLKVKHAQEIGVNCVIIANSMDGDINEHVLSDDGVGTDVNIPSALITKSDGHDIINEIISGEIVEIGLEFSMRKSYLHVELGLWMSSDNLKILDFVSELYDTINEVDFSLVTFSPNYVHWRCSVCADNNFTSPVDNCLSGGRYCAADPDGLGPLTGKSIVAEDLRQKCLWMTSEAKGSHKVWFKYMSLFRKRCISSFTEECSKKIINEIGMDYKDIDKCIKDSTEGGKNVTMDDNSILRQERRKWKHSGVQFYPAIVINNQTYMGNWDSKDVLDAICSAFEETPQSCFDNGYGSDWPENQYMVSMTTLIMILLGFFCLLIFALLYYRLRARSQMKQEMRRQINQAVTQYFALQDINTS</sequence>
<evidence type="ECO:0000256" key="10">
    <source>
        <dbReference type="ARBA" id="ARBA00037847"/>
    </source>
</evidence>
<dbReference type="EMBL" id="CAJZBQ010000002">
    <property type="protein sequence ID" value="CAG9310657.1"/>
    <property type="molecule type" value="Genomic_DNA"/>
</dbReference>
<dbReference type="GO" id="GO:0012505">
    <property type="term" value="C:endomembrane system"/>
    <property type="evidence" value="ECO:0007669"/>
    <property type="project" value="UniProtKB-SubCell"/>
</dbReference>
<evidence type="ECO:0000256" key="6">
    <source>
        <dbReference type="ARBA" id="ARBA00022837"/>
    </source>
</evidence>
<dbReference type="Gene3D" id="3.50.30.30">
    <property type="match status" value="1"/>
</dbReference>
<evidence type="ECO:0000259" key="14">
    <source>
        <dbReference type="Pfam" id="PF25011"/>
    </source>
</evidence>
<feature type="chain" id="PRO_5043751014" description="PA domain-containing protein" evidence="12">
    <location>
        <begin position="20"/>
        <end position="459"/>
    </location>
</feature>
<feature type="domain" description="PA" evidence="13">
    <location>
        <begin position="69"/>
        <end position="155"/>
    </location>
</feature>
<keyword evidence="6" id="KW-0106">Calcium</keyword>
<evidence type="ECO:0000256" key="7">
    <source>
        <dbReference type="ARBA" id="ARBA00022989"/>
    </source>
</evidence>